<keyword evidence="6" id="KW-0479">Metal-binding</keyword>
<accession>A0A0F9VZ25</accession>
<dbReference type="InterPro" id="IPR006311">
    <property type="entry name" value="TAT_signal"/>
</dbReference>
<dbReference type="AlphaFoldDB" id="A0A0F9VZ25"/>
<evidence type="ECO:0000256" key="7">
    <source>
        <dbReference type="ARBA" id="ARBA00022827"/>
    </source>
</evidence>
<dbReference type="PROSITE" id="PS51318">
    <property type="entry name" value="TAT"/>
    <property type="match status" value="1"/>
</dbReference>
<dbReference type="SUPFAM" id="SSF143631">
    <property type="entry name" value="ApbE-like"/>
    <property type="match status" value="1"/>
</dbReference>
<evidence type="ECO:0000313" key="11">
    <source>
        <dbReference type="EMBL" id="KKN71013.1"/>
    </source>
</evidence>
<dbReference type="EC" id="2.7.1.180" evidence="2"/>
<evidence type="ECO:0000256" key="2">
    <source>
        <dbReference type="ARBA" id="ARBA00011955"/>
    </source>
</evidence>
<comment type="cofactor">
    <cofactor evidence="1">
        <name>Mg(2+)</name>
        <dbReference type="ChEBI" id="CHEBI:18420"/>
    </cofactor>
</comment>
<dbReference type="GO" id="GO:0046872">
    <property type="term" value="F:metal ion binding"/>
    <property type="evidence" value="ECO:0007669"/>
    <property type="project" value="UniProtKB-KW"/>
</dbReference>
<name>A0A0F9VZ25_9ZZZZ</name>
<evidence type="ECO:0000256" key="10">
    <source>
        <dbReference type="ARBA" id="ARBA00048540"/>
    </source>
</evidence>
<comment type="catalytic activity">
    <reaction evidence="10">
        <text>L-threonyl-[protein] + FAD = FMN-L-threonyl-[protein] + AMP + H(+)</text>
        <dbReference type="Rhea" id="RHEA:36847"/>
        <dbReference type="Rhea" id="RHEA-COMP:11060"/>
        <dbReference type="Rhea" id="RHEA-COMP:11061"/>
        <dbReference type="ChEBI" id="CHEBI:15378"/>
        <dbReference type="ChEBI" id="CHEBI:30013"/>
        <dbReference type="ChEBI" id="CHEBI:57692"/>
        <dbReference type="ChEBI" id="CHEBI:74257"/>
        <dbReference type="ChEBI" id="CHEBI:456215"/>
        <dbReference type="EC" id="2.7.1.180"/>
    </reaction>
</comment>
<sequence length="334" mass="36044">MAEHLNRRRVIAIMGAAAGLGLIPFGRESMAEAHAVTWRGQAMGASASLTLHHHDRAEAERLIDGAVAEVRRLERVFSLYRDDSALVELNRTGALVAPPADMVTLLEASRAFRDISEGAFDPTVQPLWILYGEHFAAPAADPSGPSEERLREVATLVGLDGVRFSRDRIAFARHGMALTFNGIAQGYITDKVVELLRSGGITKSLVDMGEIRALGTRPDGSPWRVGVAALQNAREPEAVLEIVDKAVATSSGGGFQFDGAGRFNHLLDPHDGRPARLYRSVTVVAPKATEADALSTAFSLMERTSIERVLKTRPELEVHLTARSGDRLRLGGSA</sequence>
<dbReference type="Gene3D" id="3.10.520.10">
    <property type="entry name" value="ApbE-like domains"/>
    <property type="match status" value="1"/>
</dbReference>
<dbReference type="InterPro" id="IPR024932">
    <property type="entry name" value="ApbE"/>
</dbReference>
<evidence type="ECO:0000256" key="3">
    <source>
        <dbReference type="ARBA" id="ARBA00016337"/>
    </source>
</evidence>
<dbReference type="InterPro" id="IPR003374">
    <property type="entry name" value="ApbE-like_sf"/>
</dbReference>
<evidence type="ECO:0000256" key="1">
    <source>
        <dbReference type="ARBA" id="ARBA00001946"/>
    </source>
</evidence>
<comment type="caution">
    <text evidence="11">The sequence shown here is derived from an EMBL/GenBank/DDBJ whole genome shotgun (WGS) entry which is preliminary data.</text>
</comment>
<reference evidence="11" key="1">
    <citation type="journal article" date="2015" name="Nature">
        <title>Complex archaea that bridge the gap between prokaryotes and eukaryotes.</title>
        <authorList>
            <person name="Spang A."/>
            <person name="Saw J.H."/>
            <person name="Jorgensen S.L."/>
            <person name="Zaremba-Niedzwiedzka K."/>
            <person name="Martijn J."/>
            <person name="Lind A.E."/>
            <person name="van Eijk R."/>
            <person name="Schleper C."/>
            <person name="Guy L."/>
            <person name="Ettema T.J."/>
        </authorList>
    </citation>
    <scope>NUCLEOTIDE SEQUENCE</scope>
</reference>
<protein>
    <recommendedName>
        <fullName evidence="3">FAD:protein FMN transferase</fullName>
        <ecNumber evidence="2">2.7.1.180</ecNumber>
    </recommendedName>
    <alternativeName>
        <fullName evidence="9">Flavin transferase</fullName>
    </alternativeName>
</protein>
<dbReference type="PIRSF" id="PIRSF006268">
    <property type="entry name" value="ApbE"/>
    <property type="match status" value="1"/>
</dbReference>
<keyword evidence="4" id="KW-0285">Flavoprotein</keyword>
<evidence type="ECO:0000256" key="4">
    <source>
        <dbReference type="ARBA" id="ARBA00022630"/>
    </source>
</evidence>
<dbReference type="PANTHER" id="PTHR30040:SF2">
    <property type="entry name" value="FAD:PROTEIN FMN TRANSFERASE"/>
    <property type="match status" value="1"/>
</dbReference>
<evidence type="ECO:0000256" key="8">
    <source>
        <dbReference type="ARBA" id="ARBA00022842"/>
    </source>
</evidence>
<dbReference type="PANTHER" id="PTHR30040">
    <property type="entry name" value="THIAMINE BIOSYNTHESIS LIPOPROTEIN APBE"/>
    <property type="match status" value="1"/>
</dbReference>
<dbReference type="Pfam" id="PF02424">
    <property type="entry name" value="ApbE"/>
    <property type="match status" value="1"/>
</dbReference>
<gene>
    <name evidence="11" type="ORF">LCGC14_0425300</name>
</gene>
<dbReference type="EMBL" id="LAZR01000392">
    <property type="protein sequence ID" value="KKN71013.1"/>
    <property type="molecule type" value="Genomic_DNA"/>
</dbReference>
<dbReference type="GO" id="GO:0016740">
    <property type="term" value="F:transferase activity"/>
    <property type="evidence" value="ECO:0007669"/>
    <property type="project" value="UniProtKB-KW"/>
</dbReference>
<keyword evidence="7" id="KW-0274">FAD</keyword>
<evidence type="ECO:0000256" key="5">
    <source>
        <dbReference type="ARBA" id="ARBA00022679"/>
    </source>
</evidence>
<keyword evidence="5" id="KW-0808">Transferase</keyword>
<keyword evidence="8" id="KW-0460">Magnesium</keyword>
<evidence type="ECO:0000256" key="6">
    <source>
        <dbReference type="ARBA" id="ARBA00022723"/>
    </source>
</evidence>
<proteinExistence type="predicted"/>
<evidence type="ECO:0000256" key="9">
    <source>
        <dbReference type="ARBA" id="ARBA00031306"/>
    </source>
</evidence>
<organism evidence="11">
    <name type="scientific">marine sediment metagenome</name>
    <dbReference type="NCBI Taxonomy" id="412755"/>
    <lineage>
        <taxon>unclassified sequences</taxon>
        <taxon>metagenomes</taxon>
        <taxon>ecological metagenomes</taxon>
    </lineage>
</organism>